<evidence type="ECO:0000313" key="10">
    <source>
        <dbReference type="Proteomes" id="UP000612808"/>
    </source>
</evidence>
<evidence type="ECO:0000313" key="9">
    <source>
        <dbReference type="EMBL" id="GID16098.1"/>
    </source>
</evidence>
<dbReference type="GO" id="GO:0016020">
    <property type="term" value="C:membrane"/>
    <property type="evidence" value="ECO:0007669"/>
    <property type="project" value="TreeGrafter"/>
</dbReference>
<dbReference type="Pfam" id="PF02838">
    <property type="entry name" value="Glyco_hydro_20b"/>
    <property type="match status" value="1"/>
</dbReference>
<evidence type="ECO:0000256" key="1">
    <source>
        <dbReference type="ARBA" id="ARBA00001231"/>
    </source>
</evidence>
<dbReference type="Proteomes" id="UP000612808">
    <property type="component" value="Unassembled WGS sequence"/>
</dbReference>
<gene>
    <name evidence="9" type="ORF">Aru02nite_69870</name>
</gene>
<evidence type="ECO:0000256" key="6">
    <source>
        <dbReference type="PIRSR" id="PIRSR625705-1"/>
    </source>
</evidence>
<dbReference type="GO" id="GO:0005975">
    <property type="term" value="P:carbohydrate metabolic process"/>
    <property type="evidence" value="ECO:0007669"/>
    <property type="project" value="InterPro"/>
</dbReference>
<keyword evidence="10" id="KW-1185">Reference proteome</keyword>
<sequence length="508" mass="55096">MTVVIVPTPTHLAETSGALPLTATTSVYAPGDAEPVGALLRDLLAPATGLPLPPTGTPGPDTVALLVDAGRTDLGAEGYTLSVTPDGARAVAATADGLRAAVQTMRQLLPPEAYAPTRVSDVDWTLPGVEITDRPRFAWRGTMLDVGRWYHPVEFLHRFVDLAAMHKLNTVHLHLTEDQGWRFESAAYPRLTEIGAWRAESPAGHQKEERGDGTPHGGFYTRAQLRELVEFAAARGIRLVPEIDMPGHMRAAIAAYPELGNFPERDVTVATTWGIHPQVLNVSDATLDFCRTILDEVLDVFPAEFVHIGGDECPKTEWRESPAAQQRMRDEGLATEDELQSWFVRQLGAHLADRGRRMVGWDEILEGGLAPGATVMSWRGETGGVEAARAGHDVVMAPNDRVYFDYYQGDPATEPLAIGGLVTLDSVARYEPVPAGLTAADAPHVLGAQCQLWTEYMPTPRHVEYMAYPRTAAFADAVWAADRDPDAFLSALPAHLARLDAAGVARHP</sequence>
<dbReference type="InterPro" id="IPR015883">
    <property type="entry name" value="Glyco_hydro_20_cat"/>
</dbReference>
<evidence type="ECO:0000256" key="2">
    <source>
        <dbReference type="ARBA" id="ARBA00006285"/>
    </source>
</evidence>
<dbReference type="PANTHER" id="PTHR22600:SF57">
    <property type="entry name" value="BETA-N-ACETYLHEXOSAMINIDASE"/>
    <property type="match status" value="1"/>
</dbReference>
<dbReference type="InterPro" id="IPR015882">
    <property type="entry name" value="HEX_bac_N"/>
</dbReference>
<dbReference type="Pfam" id="PF00728">
    <property type="entry name" value="Glyco_hydro_20"/>
    <property type="match status" value="1"/>
</dbReference>
<dbReference type="InterPro" id="IPR025705">
    <property type="entry name" value="Beta_hexosaminidase_sua/sub"/>
</dbReference>
<feature type="active site" description="Proton donor" evidence="6">
    <location>
        <position position="312"/>
    </location>
</feature>
<dbReference type="PRINTS" id="PR00738">
    <property type="entry name" value="GLHYDRLASE20"/>
</dbReference>
<feature type="domain" description="Glycoside hydrolase family 20 catalytic" evidence="7">
    <location>
        <begin position="137"/>
        <end position="480"/>
    </location>
</feature>
<evidence type="ECO:0000256" key="4">
    <source>
        <dbReference type="ARBA" id="ARBA00022801"/>
    </source>
</evidence>
<comment type="caution">
    <text evidence="9">The sequence shown here is derived from an EMBL/GenBank/DDBJ whole genome shotgun (WGS) entry which is preliminary data.</text>
</comment>
<dbReference type="RefSeq" id="WP_203664707.1">
    <property type="nucleotide sequence ID" value="NZ_BAAAZM010000027.1"/>
</dbReference>
<keyword evidence="4" id="KW-0378">Hydrolase</keyword>
<dbReference type="EMBL" id="BOMB01000052">
    <property type="protein sequence ID" value="GID16098.1"/>
    <property type="molecule type" value="Genomic_DNA"/>
</dbReference>
<dbReference type="Gene3D" id="3.30.379.10">
    <property type="entry name" value="Chitobiase/beta-hexosaminidase domain 2-like"/>
    <property type="match status" value="1"/>
</dbReference>
<dbReference type="CDD" id="cd06563">
    <property type="entry name" value="GH20_chitobiase-like"/>
    <property type="match status" value="1"/>
</dbReference>
<comment type="catalytic activity">
    <reaction evidence="1">
        <text>Hydrolysis of terminal non-reducing N-acetyl-D-hexosamine residues in N-acetyl-beta-D-hexosaminides.</text>
        <dbReference type="EC" id="3.2.1.52"/>
    </reaction>
</comment>
<accession>A0A8J3JJG5</accession>
<evidence type="ECO:0000259" key="8">
    <source>
        <dbReference type="Pfam" id="PF02838"/>
    </source>
</evidence>
<reference evidence="9" key="1">
    <citation type="submission" date="2021-01" db="EMBL/GenBank/DDBJ databases">
        <title>Whole genome shotgun sequence of Actinocatenispora rupis NBRC 107355.</title>
        <authorList>
            <person name="Komaki H."/>
            <person name="Tamura T."/>
        </authorList>
    </citation>
    <scope>NUCLEOTIDE SEQUENCE</scope>
    <source>
        <strain evidence="9">NBRC 107355</strain>
    </source>
</reference>
<dbReference type="InterPro" id="IPR029018">
    <property type="entry name" value="Hex-like_dom2"/>
</dbReference>
<dbReference type="SUPFAM" id="SSF55545">
    <property type="entry name" value="beta-N-acetylhexosaminidase-like domain"/>
    <property type="match status" value="1"/>
</dbReference>
<dbReference type="InterPro" id="IPR017853">
    <property type="entry name" value="GH"/>
</dbReference>
<dbReference type="EC" id="3.2.1.52" evidence="3"/>
<proteinExistence type="inferred from homology"/>
<feature type="domain" description="Beta-hexosaminidase bacterial type N-terminal" evidence="8">
    <location>
        <begin position="5"/>
        <end position="133"/>
    </location>
</feature>
<dbReference type="PANTHER" id="PTHR22600">
    <property type="entry name" value="BETA-HEXOSAMINIDASE"/>
    <property type="match status" value="1"/>
</dbReference>
<name>A0A8J3JJG5_9ACTN</name>
<keyword evidence="5" id="KW-0326">Glycosidase</keyword>
<evidence type="ECO:0000256" key="5">
    <source>
        <dbReference type="ARBA" id="ARBA00023295"/>
    </source>
</evidence>
<organism evidence="9 10">
    <name type="scientific">Actinocatenispora rupis</name>
    <dbReference type="NCBI Taxonomy" id="519421"/>
    <lineage>
        <taxon>Bacteria</taxon>
        <taxon>Bacillati</taxon>
        <taxon>Actinomycetota</taxon>
        <taxon>Actinomycetes</taxon>
        <taxon>Micromonosporales</taxon>
        <taxon>Micromonosporaceae</taxon>
        <taxon>Actinocatenispora</taxon>
    </lineage>
</organism>
<dbReference type="GO" id="GO:0030203">
    <property type="term" value="P:glycosaminoglycan metabolic process"/>
    <property type="evidence" value="ECO:0007669"/>
    <property type="project" value="TreeGrafter"/>
</dbReference>
<dbReference type="GO" id="GO:0004563">
    <property type="term" value="F:beta-N-acetylhexosaminidase activity"/>
    <property type="evidence" value="ECO:0007669"/>
    <property type="project" value="UniProtKB-EC"/>
</dbReference>
<dbReference type="SUPFAM" id="SSF51445">
    <property type="entry name" value="(Trans)glycosidases"/>
    <property type="match status" value="1"/>
</dbReference>
<dbReference type="AlphaFoldDB" id="A0A8J3JJG5"/>
<protein>
    <recommendedName>
        <fullName evidence="3">beta-N-acetylhexosaminidase</fullName>
        <ecNumber evidence="3">3.2.1.52</ecNumber>
    </recommendedName>
</protein>
<evidence type="ECO:0000259" key="7">
    <source>
        <dbReference type="Pfam" id="PF00728"/>
    </source>
</evidence>
<comment type="similarity">
    <text evidence="2">Belongs to the glycosyl hydrolase 20 family.</text>
</comment>
<evidence type="ECO:0000256" key="3">
    <source>
        <dbReference type="ARBA" id="ARBA00012663"/>
    </source>
</evidence>
<dbReference type="Gene3D" id="3.20.20.80">
    <property type="entry name" value="Glycosidases"/>
    <property type="match status" value="1"/>
</dbReference>